<dbReference type="EC" id="2.7.13.3" evidence="2"/>
<evidence type="ECO:0000256" key="7">
    <source>
        <dbReference type="PROSITE-ProRule" id="PRU00169"/>
    </source>
</evidence>
<dbReference type="RefSeq" id="WP_028726740.1">
    <property type="nucleotide sequence ID" value="NZ_AUAE01000010.1"/>
</dbReference>
<dbReference type="PROSITE" id="PS50109">
    <property type="entry name" value="HIS_KIN"/>
    <property type="match status" value="1"/>
</dbReference>
<dbReference type="FunFam" id="2.130.10.10:FF:000891">
    <property type="entry name" value="Two-component system sensor histidine kinase/response regulator, hybrid (One-component system)"/>
    <property type="match status" value="1"/>
</dbReference>
<protein>
    <recommendedName>
        <fullName evidence="2">histidine kinase</fullName>
        <ecNumber evidence="2">2.7.13.3</ecNumber>
    </recommendedName>
</protein>
<dbReference type="Gene3D" id="1.10.287.130">
    <property type="match status" value="1"/>
</dbReference>
<dbReference type="Gene3D" id="3.40.50.2300">
    <property type="match status" value="1"/>
</dbReference>
<dbReference type="InterPro" id="IPR036097">
    <property type="entry name" value="HisK_dim/P_sf"/>
</dbReference>
<comment type="catalytic activity">
    <reaction evidence="1">
        <text>ATP + protein L-histidine = ADP + protein N-phospho-L-histidine.</text>
        <dbReference type="EC" id="2.7.13.3"/>
    </reaction>
</comment>
<dbReference type="PROSITE" id="PS50110">
    <property type="entry name" value="RESPONSE_REGULATORY"/>
    <property type="match status" value="1"/>
</dbReference>
<dbReference type="InterPro" id="IPR004358">
    <property type="entry name" value="Sig_transdc_His_kin-like_C"/>
</dbReference>
<dbReference type="Proteomes" id="UP000033035">
    <property type="component" value="Unassembled WGS sequence"/>
</dbReference>
<dbReference type="GO" id="GO:0000155">
    <property type="term" value="F:phosphorelay sensor kinase activity"/>
    <property type="evidence" value="ECO:0007669"/>
    <property type="project" value="InterPro"/>
</dbReference>
<dbReference type="Pfam" id="PF12833">
    <property type="entry name" value="HTH_18"/>
    <property type="match status" value="1"/>
</dbReference>
<dbReference type="SMART" id="SM00448">
    <property type="entry name" value="REC"/>
    <property type="match status" value="1"/>
</dbReference>
<keyword evidence="8" id="KW-1133">Transmembrane helix</keyword>
<proteinExistence type="predicted"/>
<evidence type="ECO:0000256" key="1">
    <source>
        <dbReference type="ARBA" id="ARBA00000085"/>
    </source>
</evidence>
<keyword evidence="5" id="KW-0238">DNA-binding</keyword>
<dbReference type="Pfam" id="PF02518">
    <property type="entry name" value="HATPase_c"/>
    <property type="match status" value="1"/>
</dbReference>
<dbReference type="InterPro" id="IPR001789">
    <property type="entry name" value="Sig_transdc_resp-reg_receiver"/>
</dbReference>
<dbReference type="HOGENOM" id="CLU_000445_28_1_10"/>
<keyword evidence="13" id="KW-1185">Reference proteome</keyword>
<dbReference type="InterPro" id="IPR036890">
    <property type="entry name" value="HATPase_C_sf"/>
</dbReference>
<reference evidence="12 13" key="1">
    <citation type="submission" date="2013-04" db="EMBL/GenBank/DDBJ databases">
        <title>The Genome Sequence of Parabacteroides gordonii DSM 23371.</title>
        <authorList>
            <consortium name="The Broad Institute Genomics Platform"/>
            <person name="Earl A."/>
            <person name="Ward D."/>
            <person name="Feldgarden M."/>
            <person name="Gevers D."/>
            <person name="Martens E."/>
            <person name="Sakamoto M."/>
            <person name="Benno Y."/>
            <person name="Suzuki N."/>
            <person name="Matsunaga N."/>
            <person name="Koshihara K."/>
            <person name="Seki M."/>
            <person name="Komiya H."/>
            <person name="Walker B."/>
            <person name="Young S."/>
            <person name="Zeng Q."/>
            <person name="Gargeya S."/>
            <person name="Fitzgerald M."/>
            <person name="Haas B."/>
            <person name="Abouelleil A."/>
            <person name="Allen A.W."/>
            <person name="Alvarado L."/>
            <person name="Arachchi H.M."/>
            <person name="Berlin A.M."/>
            <person name="Chapman S.B."/>
            <person name="Gainer-Dewar J."/>
            <person name="Goldberg J."/>
            <person name="Griggs A."/>
            <person name="Gujja S."/>
            <person name="Hansen M."/>
            <person name="Howarth C."/>
            <person name="Imamovic A."/>
            <person name="Ireland A."/>
            <person name="Larimer J."/>
            <person name="McCowan C."/>
            <person name="Murphy C."/>
            <person name="Pearson M."/>
            <person name="Poon T.W."/>
            <person name="Priest M."/>
            <person name="Roberts A."/>
            <person name="Saif S."/>
            <person name="Shea T."/>
            <person name="Sisk P."/>
            <person name="Sykes S."/>
            <person name="Wortman J."/>
            <person name="Nusbaum C."/>
            <person name="Birren B."/>
        </authorList>
    </citation>
    <scope>NUCLEOTIDE SEQUENCE [LARGE SCALE GENOMIC DNA]</scope>
    <source>
        <strain evidence="12 13">MS-1</strain>
    </source>
</reference>
<dbReference type="SMART" id="SM00342">
    <property type="entry name" value="HTH_ARAC"/>
    <property type="match status" value="1"/>
</dbReference>
<dbReference type="SUPFAM" id="SSF46689">
    <property type="entry name" value="Homeodomain-like"/>
    <property type="match status" value="1"/>
</dbReference>
<evidence type="ECO:0000256" key="3">
    <source>
        <dbReference type="ARBA" id="ARBA00022553"/>
    </source>
</evidence>
<keyword evidence="8" id="KW-0812">Transmembrane</keyword>
<dbReference type="InterPro" id="IPR003594">
    <property type="entry name" value="HATPase_dom"/>
</dbReference>
<dbReference type="PATRIC" id="fig|1203610.3.peg.3679"/>
<evidence type="ECO:0000256" key="5">
    <source>
        <dbReference type="ARBA" id="ARBA00023125"/>
    </source>
</evidence>
<accession>A0A0F5J8I9</accession>
<dbReference type="PROSITE" id="PS00041">
    <property type="entry name" value="HTH_ARAC_FAMILY_1"/>
    <property type="match status" value="1"/>
</dbReference>
<feature type="domain" description="HTH araC/xylS-type" evidence="9">
    <location>
        <begin position="1206"/>
        <end position="1305"/>
    </location>
</feature>
<dbReference type="CDD" id="cd00075">
    <property type="entry name" value="HATPase"/>
    <property type="match status" value="1"/>
</dbReference>
<dbReference type="SUPFAM" id="SSF101898">
    <property type="entry name" value="NHL repeat"/>
    <property type="match status" value="1"/>
</dbReference>
<dbReference type="STRING" id="1203610.HMPREF1536_03609"/>
<gene>
    <name evidence="12" type="ORF">HMPREF1536_03609</name>
</gene>
<evidence type="ECO:0000256" key="6">
    <source>
        <dbReference type="ARBA" id="ARBA00023163"/>
    </source>
</evidence>
<evidence type="ECO:0000256" key="8">
    <source>
        <dbReference type="SAM" id="Phobius"/>
    </source>
</evidence>
<feature type="domain" description="Response regulatory" evidence="11">
    <location>
        <begin position="1057"/>
        <end position="1173"/>
    </location>
</feature>
<comment type="caution">
    <text evidence="12">The sequence shown here is derived from an EMBL/GenBank/DDBJ whole genome shotgun (WGS) entry which is preliminary data.</text>
</comment>
<dbReference type="InterPro" id="IPR009057">
    <property type="entry name" value="Homeodomain-like_sf"/>
</dbReference>
<dbReference type="InterPro" id="IPR015943">
    <property type="entry name" value="WD40/YVTN_repeat-like_dom_sf"/>
</dbReference>
<dbReference type="PANTHER" id="PTHR43547:SF2">
    <property type="entry name" value="HYBRID SIGNAL TRANSDUCTION HISTIDINE KINASE C"/>
    <property type="match status" value="1"/>
</dbReference>
<evidence type="ECO:0000256" key="2">
    <source>
        <dbReference type="ARBA" id="ARBA00012438"/>
    </source>
</evidence>
<dbReference type="InterPro" id="IPR011047">
    <property type="entry name" value="Quinoprotein_ADH-like_sf"/>
</dbReference>
<dbReference type="GO" id="GO:0043565">
    <property type="term" value="F:sequence-specific DNA binding"/>
    <property type="evidence" value="ECO:0007669"/>
    <property type="project" value="InterPro"/>
</dbReference>
<dbReference type="PROSITE" id="PS01124">
    <property type="entry name" value="HTH_ARAC_FAMILY_2"/>
    <property type="match status" value="1"/>
</dbReference>
<sequence length="1308" mass="148413">MLAITKYIYLCFLSFYCLTVLQAAPEYHFKQISLREGLSESMVKCVLTDHKGIIWIGTHLGLNSFDREKIKTYYHDKKDPCSIPDNNIHFMVEDSLLNLWVSTGQGMALYDREKDIFHPVLFNENQLKIQAYVSVKDGLLLFGKGEFYKYNYSDRQIVSLPIHATEDACIWFEKACGYHQSDNLILLASRWNGLWEYNDRTGALRRSSLVKDYQIAALLIDSSDNLWLSPYGKGLVGYDRTKKEICRLHASRDLSNGIILDIKEREGKLWLATDGGGINIYDKENGTVDVINHVPGKSSSLPVNSFWCLYNDPDNNMWAGSIRGGLIGMKEIYMRTYQDVFLNSAYGLSEKAVSSMYEDLDNMIWLGTDGGGMNRLDPHTGLFRHYPSTYPSKIVSIIDYNATELLYSGFGEGLFLLNKQTGKVREYPVINTDKHNTLFKSGKSVHLFRLDEMRFYLLADSVYLYDQSARKLTTVDAEVGGATFSSLNLITREKNVSYLWGENDLFVLDHTRNNIRVLHSFADSIGVIAAATKGQGEDIWIGTSVGLYRFHPEKKTLSPIENDRFLGTTSLGFDKSGRLWIGTHNGLYAYMPDDGKIMMFGESDGVYANEYIAKPPLITGDGDIYMAGMMGLVHIENDLPFPENPDPVIGLLDVILNGASAGSAASRDGNMISVPWNYTSLIAKVIVRENDLMRKKLFRYYIKGTQEEMVESSNHTIAFHALSVGKYEIWVSCSKKNGDWSVPVKLLSVEVMPPWWRTNWFLFCCVLVAVAGLSVVFWLVMKRQETRMIWAMKEHEQRTYEEKIRFLINLNHELRTPLTLIYSPLKRLLNSGEIDNAAHSRQLEDILKQTRRVKDIIDMVLDVRKMETGTETLSIGSHKLNDWIREVADAFKEELLHKNINLEYQLDGSVGEVPFDAAKCEIVLSNLIMNALKFSNANTCITVSSHLEEDYVRVSVSDQGIGLDNVDITRLFERFYQGTHDRHGTGIGLSYARLLVEMHGGRIGAANNAGKGATFFYELPLNNTTTSIVARPYLNELLVSSGEKNDTAVDFSVRKYSVLVVEDEPELRNYLKVSLKESFRQVYVAGDGVEGFDMAIRHLPDIIISDVMMPRMDGFEFCRLLKSNLEVSHIPVILLTARTDQASTVQGYKEGADFYLPKPFDLEFLLAIVRNLLKNREAVKLRYKEGGETVSPKEDTISNADEQFVKKLNDLIREQLENPELDVNFVATQMAMSRASLYNKLKALTGVSIGDYINKFRMARVMELLADKELSLLEISEKAGFTNQRYFSTVFKQAYGTTPSKYRQEHFS</sequence>
<name>A0A0F5J8I9_9BACT</name>
<dbReference type="PANTHER" id="PTHR43547">
    <property type="entry name" value="TWO-COMPONENT HISTIDINE KINASE"/>
    <property type="match status" value="1"/>
</dbReference>
<dbReference type="SUPFAM" id="SSF50998">
    <property type="entry name" value="Quinoprotein alcohol dehydrogenase-like"/>
    <property type="match status" value="1"/>
</dbReference>
<keyword evidence="4" id="KW-0805">Transcription regulation</keyword>
<dbReference type="InterPro" id="IPR003661">
    <property type="entry name" value="HisK_dim/P_dom"/>
</dbReference>
<dbReference type="CDD" id="cd17574">
    <property type="entry name" value="REC_OmpR"/>
    <property type="match status" value="1"/>
</dbReference>
<feature type="modified residue" description="4-aspartylphosphate" evidence="7">
    <location>
        <position position="1106"/>
    </location>
</feature>
<dbReference type="GO" id="GO:0003700">
    <property type="term" value="F:DNA-binding transcription factor activity"/>
    <property type="evidence" value="ECO:0007669"/>
    <property type="project" value="InterPro"/>
</dbReference>
<dbReference type="CDD" id="cd00082">
    <property type="entry name" value="HisKA"/>
    <property type="match status" value="1"/>
</dbReference>
<dbReference type="SMART" id="SM00387">
    <property type="entry name" value="HATPase_c"/>
    <property type="match status" value="1"/>
</dbReference>
<dbReference type="SUPFAM" id="SSF52172">
    <property type="entry name" value="CheY-like"/>
    <property type="match status" value="1"/>
</dbReference>
<evidence type="ECO:0000313" key="13">
    <source>
        <dbReference type="Proteomes" id="UP000033035"/>
    </source>
</evidence>
<evidence type="ECO:0000259" key="9">
    <source>
        <dbReference type="PROSITE" id="PS01124"/>
    </source>
</evidence>
<keyword evidence="3 7" id="KW-0597">Phosphoprotein</keyword>
<keyword evidence="8" id="KW-0472">Membrane</keyword>
<dbReference type="SMART" id="SM00388">
    <property type="entry name" value="HisKA"/>
    <property type="match status" value="1"/>
</dbReference>
<keyword evidence="6" id="KW-0804">Transcription</keyword>
<dbReference type="PRINTS" id="PR00344">
    <property type="entry name" value="BCTRLSENSOR"/>
</dbReference>
<dbReference type="SUPFAM" id="SSF47384">
    <property type="entry name" value="Homodimeric domain of signal transducing histidine kinase"/>
    <property type="match status" value="1"/>
</dbReference>
<dbReference type="Gene3D" id="2.60.40.10">
    <property type="entry name" value="Immunoglobulins"/>
    <property type="match status" value="1"/>
</dbReference>
<evidence type="ECO:0000313" key="12">
    <source>
        <dbReference type="EMBL" id="KKB54028.1"/>
    </source>
</evidence>
<dbReference type="InterPro" id="IPR013783">
    <property type="entry name" value="Ig-like_fold"/>
</dbReference>
<evidence type="ECO:0000259" key="10">
    <source>
        <dbReference type="PROSITE" id="PS50109"/>
    </source>
</evidence>
<feature type="transmembrane region" description="Helical" evidence="8">
    <location>
        <begin position="760"/>
        <end position="780"/>
    </location>
</feature>
<dbReference type="Pfam" id="PF00072">
    <property type="entry name" value="Response_reg"/>
    <property type="match status" value="1"/>
</dbReference>
<dbReference type="Gene3D" id="1.10.10.60">
    <property type="entry name" value="Homeodomain-like"/>
    <property type="match status" value="2"/>
</dbReference>
<dbReference type="Pfam" id="PF07494">
    <property type="entry name" value="Reg_prop"/>
    <property type="match status" value="1"/>
</dbReference>
<dbReference type="InterPro" id="IPR018062">
    <property type="entry name" value="HTH_AraC-typ_CS"/>
</dbReference>
<evidence type="ECO:0000256" key="4">
    <source>
        <dbReference type="ARBA" id="ARBA00023015"/>
    </source>
</evidence>
<dbReference type="InterPro" id="IPR005467">
    <property type="entry name" value="His_kinase_dom"/>
</dbReference>
<dbReference type="SUPFAM" id="SSF55874">
    <property type="entry name" value="ATPase domain of HSP90 chaperone/DNA topoisomerase II/histidine kinase"/>
    <property type="match status" value="1"/>
</dbReference>
<dbReference type="InterPro" id="IPR011006">
    <property type="entry name" value="CheY-like_superfamily"/>
</dbReference>
<dbReference type="Pfam" id="PF00512">
    <property type="entry name" value="HisKA"/>
    <property type="match status" value="1"/>
</dbReference>
<dbReference type="Gene3D" id="2.130.10.10">
    <property type="entry name" value="YVTN repeat-like/Quinoprotein amine dehydrogenase"/>
    <property type="match status" value="2"/>
</dbReference>
<dbReference type="InterPro" id="IPR011110">
    <property type="entry name" value="Reg_prop"/>
</dbReference>
<dbReference type="Gene3D" id="3.30.565.10">
    <property type="entry name" value="Histidine kinase-like ATPase, C-terminal domain"/>
    <property type="match status" value="1"/>
</dbReference>
<organism evidence="12 13">
    <name type="scientific">Parabacteroides gordonii MS-1 = DSM 23371</name>
    <dbReference type="NCBI Taxonomy" id="1203610"/>
    <lineage>
        <taxon>Bacteria</taxon>
        <taxon>Pseudomonadati</taxon>
        <taxon>Bacteroidota</taxon>
        <taxon>Bacteroidia</taxon>
        <taxon>Bacteroidales</taxon>
        <taxon>Tannerellaceae</taxon>
        <taxon>Parabacteroides</taxon>
    </lineage>
</organism>
<dbReference type="InterPro" id="IPR018060">
    <property type="entry name" value="HTH_AraC"/>
</dbReference>
<dbReference type="EMBL" id="AQHW01000017">
    <property type="protein sequence ID" value="KKB54028.1"/>
    <property type="molecule type" value="Genomic_DNA"/>
</dbReference>
<evidence type="ECO:0000259" key="11">
    <source>
        <dbReference type="PROSITE" id="PS50110"/>
    </source>
</evidence>
<feature type="domain" description="Histidine kinase" evidence="10">
    <location>
        <begin position="809"/>
        <end position="1023"/>
    </location>
</feature>